<proteinExistence type="predicted"/>
<gene>
    <name evidence="2" type="ORF">Vau01_068180</name>
</gene>
<accession>A0A8J3ZAD1</accession>
<evidence type="ECO:0000313" key="3">
    <source>
        <dbReference type="Proteomes" id="UP000612585"/>
    </source>
</evidence>
<keyword evidence="3" id="KW-1185">Reference proteome</keyword>
<organism evidence="2 3">
    <name type="scientific">Virgisporangium aurantiacum</name>
    <dbReference type="NCBI Taxonomy" id="175570"/>
    <lineage>
        <taxon>Bacteria</taxon>
        <taxon>Bacillati</taxon>
        <taxon>Actinomycetota</taxon>
        <taxon>Actinomycetes</taxon>
        <taxon>Micromonosporales</taxon>
        <taxon>Micromonosporaceae</taxon>
        <taxon>Virgisporangium</taxon>
    </lineage>
</organism>
<protein>
    <submittedName>
        <fullName evidence="2">Uncharacterized protein</fullName>
    </submittedName>
</protein>
<dbReference type="AlphaFoldDB" id="A0A8J3ZAD1"/>
<name>A0A8J3ZAD1_9ACTN</name>
<reference evidence="2" key="1">
    <citation type="submission" date="2021-01" db="EMBL/GenBank/DDBJ databases">
        <title>Whole genome shotgun sequence of Virgisporangium aurantiacum NBRC 16421.</title>
        <authorList>
            <person name="Komaki H."/>
            <person name="Tamura T."/>
        </authorList>
    </citation>
    <scope>NUCLEOTIDE SEQUENCE</scope>
    <source>
        <strain evidence="2">NBRC 16421</strain>
    </source>
</reference>
<dbReference type="Proteomes" id="UP000612585">
    <property type="component" value="Unassembled WGS sequence"/>
</dbReference>
<evidence type="ECO:0000313" key="2">
    <source>
        <dbReference type="EMBL" id="GIJ59302.1"/>
    </source>
</evidence>
<evidence type="ECO:0000256" key="1">
    <source>
        <dbReference type="SAM" id="MobiDB-lite"/>
    </source>
</evidence>
<feature type="region of interest" description="Disordered" evidence="1">
    <location>
        <begin position="47"/>
        <end position="85"/>
    </location>
</feature>
<sequence length="509" mass="54497">MVLVTGVQLTVTATANAVDRDAMVIMSGFSDTFDGAVSLDPSYGLNDSLAGRQKGNRRGATYTRTSGRWNSNQPPAPTSSRVNQADHPGALTFFDGHSAVRLDAPVQVGVLGAINVRTIVDPVTGDTTSGQWASVVLSADRDNSGYVTNAAVDLGVIVRSDGRATVFHAGTAVGSTTARPDANGRFTVTVATRSGSRTAKVTVNDTVLTAPMDRAFPASPTLFLGAYLDDPGARTSFYGLSVSDLNMSGLAPPIGSGPDHFGYFGARFPPGPSHVADVRGRSTVSYISISDLTGYATDVFDDCAENSCVVYTGWEFFTGCPGPPSPCDLYPNYRDRWRRLAAAVEPHLAKVAAFYLLDEPYHRGASPDEVAAAATEIKATFDKPVMLVEAGYKVPTITVPDNVDWVGFDDYCKPIGEIESILRTLIDRTPGGQRLFLMPQAAPLPSCPSRHRTDAELAQLQWDYANLAERYPRVGGLMTFGLWVEGTQPPQLPRTIDAHERIAARTIAR</sequence>
<dbReference type="EMBL" id="BOPG01000045">
    <property type="protein sequence ID" value="GIJ59302.1"/>
    <property type="molecule type" value="Genomic_DNA"/>
</dbReference>
<feature type="compositionally biased region" description="Polar residues" evidence="1">
    <location>
        <begin position="62"/>
        <end position="83"/>
    </location>
</feature>
<comment type="caution">
    <text evidence="2">The sequence shown here is derived from an EMBL/GenBank/DDBJ whole genome shotgun (WGS) entry which is preliminary data.</text>
</comment>